<organism evidence="2 3">
    <name type="scientific">Acacia crassicarpa</name>
    <name type="common">northern wattle</name>
    <dbReference type="NCBI Taxonomy" id="499986"/>
    <lineage>
        <taxon>Eukaryota</taxon>
        <taxon>Viridiplantae</taxon>
        <taxon>Streptophyta</taxon>
        <taxon>Embryophyta</taxon>
        <taxon>Tracheophyta</taxon>
        <taxon>Spermatophyta</taxon>
        <taxon>Magnoliopsida</taxon>
        <taxon>eudicotyledons</taxon>
        <taxon>Gunneridae</taxon>
        <taxon>Pentapetalae</taxon>
        <taxon>rosids</taxon>
        <taxon>fabids</taxon>
        <taxon>Fabales</taxon>
        <taxon>Fabaceae</taxon>
        <taxon>Caesalpinioideae</taxon>
        <taxon>mimosoid clade</taxon>
        <taxon>Acacieae</taxon>
        <taxon>Acacia</taxon>
    </lineage>
</organism>
<reference evidence="2" key="1">
    <citation type="submission" date="2023-10" db="EMBL/GenBank/DDBJ databases">
        <title>Chromosome-level genome of the transformable northern wattle, Acacia crassicarpa.</title>
        <authorList>
            <person name="Massaro I."/>
            <person name="Sinha N.R."/>
            <person name="Poethig S."/>
            <person name="Leichty A.R."/>
        </authorList>
    </citation>
    <scope>NUCLEOTIDE SEQUENCE</scope>
    <source>
        <strain evidence="2">Acra3RX</strain>
        <tissue evidence="2">Leaf</tissue>
    </source>
</reference>
<dbReference type="PANTHER" id="PTHR32091">
    <property type="entry name" value="EUKARYOTIC TRANSLATION INITIATION FACTOR 4B"/>
    <property type="match status" value="1"/>
</dbReference>
<feature type="compositionally biased region" description="Low complexity" evidence="1">
    <location>
        <begin position="214"/>
        <end position="229"/>
    </location>
</feature>
<name>A0AAE1MWW0_9FABA</name>
<comment type="caution">
    <text evidence="2">The sequence shown here is derived from an EMBL/GenBank/DDBJ whole genome shotgun (WGS) entry which is preliminary data.</text>
</comment>
<dbReference type="Proteomes" id="UP001293593">
    <property type="component" value="Unassembled WGS sequence"/>
</dbReference>
<dbReference type="Pfam" id="PF06273">
    <property type="entry name" value="eIF-4B"/>
    <property type="match status" value="1"/>
</dbReference>
<dbReference type="PANTHER" id="PTHR32091:SF20">
    <property type="entry name" value="EUKARYOTIC TRANSLATION INITIATION FACTOR 4B1"/>
    <property type="match status" value="1"/>
</dbReference>
<dbReference type="GO" id="GO:0003729">
    <property type="term" value="F:mRNA binding"/>
    <property type="evidence" value="ECO:0007669"/>
    <property type="project" value="TreeGrafter"/>
</dbReference>
<feature type="compositionally biased region" description="Basic and acidic residues" evidence="1">
    <location>
        <begin position="141"/>
        <end position="159"/>
    </location>
</feature>
<dbReference type="AlphaFoldDB" id="A0AAE1MWW0"/>
<keyword evidence="3" id="KW-1185">Reference proteome</keyword>
<protein>
    <submittedName>
        <fullName evidence="2">Uncharacterized protein</fullName>
    </submittedName>
</protein>
<dbReference type="GO" id="GO:0003743">
    <property type="term" value="F:translation initiation factor activity"/>
    <property type="evidence" value="ECO:0007669"/>
    <property type="project" value="InterPro"/>
</dbReference>
<proteinExistence type="predicted"/>
<evidence type="ECO:0000313" key="3">
    <source>
        <dbReference type="Proteomes" id="UP001293593"/>
    </source>
</evidence>
<feature type="compositionally biased region" description="Basic and acidic residues" evidence="1">
    <location>
        <begin position="187"/>
        <end position="211"/>
    </location>
</feature>
<feature type="region of interest" description="Disordered" evidence="1">
    <location>
        <begin position="80"/>
        <end position="250"/>
    </location>
</feature>
<dbReference type="EMBL" id="JAWXYG010000003">
    <property type="protein sequence ID" value="KAK4278742.1"/>
    <property type="molecule type" value="Genomic_DNA"/>
</dbReference>
<accession>A0AAE1MWW0</accession>
<evidence type="ECO:0000256" key="1">
    <source>
        <dbReference type="SAM" id="MobiDB-lite"/>
    </source>
</evidence>
<sequence>MSKPWGGVGAWAAEAEEREAVASAVASESQNFPSLKEAVNTKPKKKKITLSEFNSISTADGGGVTTDYTRLTPEEMLWLPTGPKERSADEMPYSRGFSSYGGRSGPLQEHMRDRNDNDGSWGGGRRSYGGFSSGFRNLGVEPDRWTRGPPRDNEREHPRLMLNPPKGNAPVNEPVKTNRASPFGAARPREEVLAEKGVDWKKVDSEIEAKKTSRPSSSHSMRPSSAQSSRSEDTGLQEGEILVKPVFPPR</sequence>
<gene>
    <name evidence="2" type="ORF">QN277_016544</name>
</gene>
<dbReference type="InterPro" id="IPR010433">
    <property type="entry name" value="EIF-4B_pln"/>
</dbReference>
<evidence type="ECO:0000313" key="2">
    <source>
        <dbReference type="EMBL" id="KAK4278742.1"/>
    </source>
</evidence>